<dbReference type="InterPro" id="IPR003593">
    <property type="entry name" value="AAA+_ATPase"/>
</dbReference>
<evidence type="ECO:0000313" key="7">
    <source>
        <dbReference type="Proteomes" id="UP000290624"/>
    </source>
</evidence>
<accession>A0A4V1Q7H5</accession>
<feature type="domain" description="ABC transporter" evidence="5">
    <location>
        <begin position="2"/>
        <end position="234"/>
    </location>
</feature>
<comment type="similarity">
    <text evidence="1">Belongs to the ABC transporter superfamily.</text>
</comment>
<reference evidence="6 7" key="1">
    <citation type="submission" date="2018-01" db="EMBL/GenBank/DDBJ databases">
        <title>Lactibacter flavus gen. nov., sp. nov., a novel bacterium of the family Propionibacteriaceae isolated from raw milk and dairy products.</title>
        <authorList>
            <person name="Wenning M."/>
            <person name="Breitenwieser F."/>
            <person name="Huptas C."/>
            <person name="von Neubeck M."/>
            <person name="Busse H.-J."/>
            <person name="Scherer S."/>
        </authorList>
    </citation>
    <scope>NUCLEOTIDE SEQUENCE [LARGE SCALE GENOMIC DNA]</scope>
    <source>
        <strain evidence="6 7">VG341</strain>
    </source>
</reference>
<dbReference type="CDD" id="cd03230">
    <property type="entry name" value="ABC_DR_subfamily_A"/>
    <property type="match status" value="1"/>
</dbReference>
<dbReference type="PANTHER" id="PTHR43335:SF2">
    <property type="entry name" value="ABC TRANSPORTER, ATP-BINDING PROTEIN"/>
    <property type="match status" value="1"/>
</dbReference>
<dbReference type="RefSeq" id="WP_129458218.1">
    <property type="nucleotide sequence ID" value="NZ_PPCV01000003.1"/>
</dbReference>
<comment type="caution">
    <text evidence="6">The sequence shown here is derived from an EMBL/GenBank/DDBJ whole genome shotgun (WGS) entry which is preliminary data.</text>
</comment>
<evidence type="ECO:0000256" key="2">
    <source>
        <dbReference type="ARBA" id="ARBA00022448"/>
    </source>
</evidence>
<gene>
    <name evidence="6" type="ORF">C1706_05465</name>
</gene>
<evidence type="ECO:0000256" key="3">
    <source>
        <dbReference type="ARBA" id="ARBA00022741"/>
    </source>
</evidence>
<dbReference type="Proteomes" id="UP000290624">
    <property type="component" value="Unassembled WGS sequence"/>
</dbReference>
<keyword evidence="4 6" id="KW-0067">ATP-binding</keyword>
<evidence type="ECO:0000256" key="4">
    <source>
        <dbReference type="ARBA" id="ARBA00022840"/>
    </source>
</evidence>
<protein>
    <submittedName>
        <fullName evidence="6">ABC transporter ATP-binding protein</fullName>
    </submittedName>
</protein>
<keyword evidence="3" id="KW-0547">Nucleotide-binding</keyword>
<keyword evidence="2" id="KW-0813">Transport</keyword>
<dbReference type="OrthoDB" id="9804819at2"/>
<dbReference type="AlphaFoldDB" id="A0A4V1Q7H5"/>
<dbReference type="InterPro" id="IPR003439">
    <property type="entry name" value="ABC_transporter-like_ATP-bd"/>
</dbReference>
<dbReference type="EMBL" id="PPCV01000003">
    <property type="protein sequence ID" value="RXW32608.1"/>
    <property type="molecule type" value="Genomic_DNA"/>
</dbReference>
<dbReference type="SMART" id="SM00382">
    <property type="entry name" value="AAA"/>
    <property type="match status" value="1"/>
</dbReference>
<dbReference type="GO" id="GO:0016887">
    <property type="term" value="F:ATP hydrolysis activity"/>
    <property type="evidence" value="ECO:0007669"/>
    <property type="project" value="InterPro"/>
</dbReference>
<evidence type="ECO:0000313" key="6">
    <source>
        <dbReference type="EMBL" id="RXW32608.1"/>
    </source>
</evidence>
<evidence type="ECO:0000256" key="1">
    <source>
        <dbReference type="ARBA" id="ARBA00005417"/>
    </source>
</evidence>
<dbReference type="PANTHER" id="PTHR43335">
    <property type="entry name" value="ABC TRANSPORTER, ATP-BINDING PROTEIN"/>
    <property type="match status" value="1"/>
</dbReference>
<dbReference type="SUPFAM" id="SSF52540">
    <property type="entry name" value="P-loop containing nucleoside triphosphate hydrolases"/>
    <property type="match status" value="1"/>
</dbReference>
<dbReference type="PROSITE" id="PS50893">
    <property type="entry name" value="ABC_TRANSPORTER_2"/>
    <property type="match status" value="1"/>
</dbReference>
<dbReference type="InterPro" id="IPR027417">
    <property type="entry name" value="P-loop_NTPase"/>
</dbReference>
<organism evidence="6 7">
    <name type="scientific">Propioniciclava flava</name>
    <dbReference type="NCBI Taxonomy" id="2072026"/>
    <lineage>
        <taxon>Bacteria</taxon>
        <taxon>Bacillati</taxon>
        <taxon>Actinomycetota</taxon>
        <taxon>Actinomycetes</taxon>
        <taxon>Propionibacteriales</taxon>
        <taxon>Propionibacteriaceae</taxon>
        <taxon>Propioniciclava</taxon>
    </lineage>
</organism>
<evidence type="ECO:0000259" key="5">
    <source>
        <dbReference type="PROSITE" id="PS50893"/>
    </source>
</evidence>
<sequence length="236" mass="25013">MSKTNTATATGLVAGYGTTEVLGPLNLTLKPGVTALMGRNGSGKTTLMRTLCGIIPPLDGTCEVLGAVVADGASVRSKVGYLGHASALASALTVEQNLRFWADITSTYPDAASVPTEELISQFDLDALLSKKVSSLSRGQRQRVDLARLAMTDPTFIVLDEPLSGLDPVYAAQTRDLLSEWGETRTVLYSTHSVPEALHLAQHYLVVSGRQLIDLGADAHRPVSEAEILAVLEDTP</sequence>
<name>A0A4V1Q7H5_9ACTN</name>
<dbReference type="Pfam" id="PF00005">
    <property type="entry name" value="ABC_tran"/>
    <property type="match status" value="1"/>
</dbReference>
<dbReference type="GO" id="GO:0005524">
    <property type="term" value="F:ATP binding"/>
    <property type="evidence" value="ECO:0007669"/>
    <property type="project" value="UniProtKB-KW"/>
</dbReference>
<proteinExistence type="inferred from homology"/>
<keyword evidence="7" id="KW-1185">Reference proteome</keyword>
<dbReference type="Gene3D" id="3.40.50.300">
    <property type="entry name" value="P-loop containing nucleotide triphosphate hydrolases"/>
    <property type="match status" value="1"/>
</dbReference>